<evidence type="ECO:0000313" key="1">
    <source>
        <dbReference type="EMBL" id="GAA4649802.1"/>
    </source>
</evidence>
<gene>
    <name evidence="1" type="ORF">GCM10023116_20830</name>
</gene>
<name>A0ABP8V4H9_9GAMM</name>
<sequence length="59" mass="6781">MKSPYVPVFEYLPEINGVFPPGIGFQESFQFGCGFCEFRQIVSALMQITGVKARWRYRG</sequence>
<comment type="caution">
    <text evidence="1">The sequence shown here is derived from an EMBL/GenBank/DDBJ whole genome shotgun (WGS) entry which is preliminary data.</text>
</comment>
<proteinExistence type="predicted"/>
<organism evidence="1 2">
    <name type="scientific">Kistimonas scapharcae</name>
    <dbReference type="NCBI Taxonomy" id="1036133"/>
    <lineage>
        <taxon>Bacteria</taxon>
        <taxon>Pseudomonadati</taxon>
        <taxon>Pseudomonadota</taxon>
        <taxon>Gammaproteobacteria</taxon>
        <taxon>Oceanospirillales</taxon>
        <taxon>Endozoicomonadaceae</taxon>
        <taxon>Kistimonas</taxon>
    </lineage>
</organism>
<dbReference type="EMBL" id="BAABFL010000312">
    <property type="protein sequence ID" value="GAA4649802.1"/>
    <property type="molecule type" value="Genomic_DNA"/>
</dbReference>
<accession>A0ABP8V4H9</accession>
<protein>
    <submittedName>
        <fullName evidence="1">Uncharacterized protein</fullName>
    </submittedName>
</protein>
<dbReference type="Proteomes" id="UP001500604">
    <property type="component" value="Unassembled WGS sequence"/>
</dbReference>
<keyword evidence="2" id="KW-1185">Reference proteome</keyword>
<evidence type="ECO:0000313" key="2">
    <source>
        <dbReference type="Proteomes" id="UP001500604"/>
    </source>
</evidence>
<reference evidence="2" key="1">
    <citation type="journal article" date="2019" name="Int. J. Syst. Evol. Microbiol.">
        <title>The Global Catalogue of Microorganisms (GCM) 10K type strain sequencing project: providing services to taxonomists for standard genome sequencing and annotation.</title>
        <authorList>
            <consortium name="The Broad Institute Genomics Platform"/>
            <consortium name="The Broad Institute Genome Sequencing Center for Infectious Disease"/>
            <person name="Wu L."/>
            <person name="Ma J."/>
        </authorList>
    </citation>
    <scope>NUCLEOTIDE SEQUENCE [LARGE SCALE GENOMIC DNA]</scope>
    <source>
        <strain evidence="2">JCM 17805</strain>
    </source>
</reference>